<evidence type="ECO:0000313" key="2">
    <source>
        <dbReference type="Proteomes" id="UP000225889"/>
    </source>
</evidence>
<dbReference type="Proteomes" id="UP000225889">
    <property type="component" value="Unassembled WGS sequence"/>
</dbReference>
<organism evidence="1 2">
    <name type="scientific">Pseudobutyrivibrio ruminis</name>
    <dbReference type="NCBI Taxonomy" id="46206"/>
    <lineage>
        <taxon>Bacteria</taxon>
        <taxon>Bacillati</taxon>
        <taxon>Bacillota</taxon>
        <taxon>Clostridia</taxon>
        <taxon>Lachnospirales</taxon>
        <taxon>Lachnospiraceae</taxon>
        <taxon>Pseudobutyrivibrio</taxon>
    </lineage>
</organism>
<dbReference type="RefSeq" id="WP_099392284.1">
    <property type="nucleotide sequence ID" value="NZ_PDYF01000023.1"/>
</dbReference>
<protein>
    <submittedName>
        <fullName evidence="1">Uncharacterized protein</fullName>
    </submittedName>
</protein>
<dbReference type="AlphaFoldDB" id="A0A2G3DTT6"/>
<accession>A0A2G3DTT6</accession>
<reference evidence="1 2" key="2">
    <citation type="submission" date="2017-10" db="EMBL/GenBank/DDBJ databases">
        <authorList>
            <person name="Banno H."/>
            <person name="Chua N.-H."/>
        </authorList>
    </citation>
    <scope>NUCLEOTIDE SEQUENCE [LARGE SCALE GENOMIC DNA]</scope>
    <source>
        <strain evidence="1 2">JK626</strain>
    </source>
</reference>
<dbReference type="InterPro" id="IPR054221">
    <property type="entry name" value="DUF6941"/>
</dbReference>
<reference evidence="1 2" key="1">
    <citation type="submission" date="2017-10" db="EMBL/GenBank/DDBJ databases">
        <title>Resolving the taxonomy of Roseburia spp., Eubacterium rectale and Agathobacter spp. through phylogenomic analysis.</title>
        <authorList>
            <person name="Sheridan P.O."/>
            <person name="Walker A.W."/>
            <person name="Duncan S.H."/>
            <person name="Scott K.P."/>
            <person name="Toole P.W.O."/>
            <person name="Luis P."/>
            <person name="Flint H.J."/>
        </authorList>
    </citation>
    <scope>NUCLEOTIDE SEQUENCE [LARGE SCALE GENOMIC DNA]</scope>
    <source>
        <strain evidence="1 2">JK626</strain>
    </source>
</reference>
<name>A0A2G3DTT6_9FIRM</name>
<evidence type="ECO:0000313" key="1">
    <source>
        <dbReference type="EMBL" id="PHU34449.1"/>
    </source>
</evidence>
<gene>
    <name evidence="1" type="ORF">CSX01_10060</name>
</gene>
<proteinExistence type="predicted"/>
<sequence length="133" mass="15041">MAYISSFTYCENVQIDYSPEGPRQQLINTLQILAPVAIPGNYSFTIVCSISDIGESKYNVLRVLFKDDRDEIVNDTGDINFEAPEEQLKNNLGGMQFNLDMRNIVLKREGIHSTIVLFNGEELGTYKIMVKKA</sequence>
<dbReference type="Pfam" id="PF22091">
    <property type="entry name" value="DUF6941"/>
    <property type="match status" value="1"/>
</dbReference>
<dbReference type="EMBL" id="PDYF01000023">
    <property type="protein sequence ID" value="PHU34449.1"/>
    <property type="molecule type" value="Genomic_DNA"/>
</dbReference>
<comment type="caution">
    <text evidence="1">The sequence shown here is derived from an EMBL/GenBank/DDBJ whole genome shotgun (WGS) entry which is preliminary data.</text>
</comment>